<dbReference type="Gene3D" id="3.40.30.10">
    <property type="entry name" value="Glutaredoxin"/>
    <property type="match status" value="1"/>
</dbReference>
<gene>
    <name evidence="1" type="ORF">I8748_08475</name>
</gene>
<organism evidence="1 2">
    <name type="scientific">Amazonocrinis nigriterrae CENA67</name>
    <dbReference type="NCBI Taxonomy" id="2794033"/>
    <lineage>
        <taxon>Bacteria</taxon>
        <taxon>Bacillati</taxon>
        <taxon>Cyanobacteriota</taxon>
        <taxon>Cyanophyceae</taxon>
        <taxon>Nostocales</taxon>
        <taxon>Nostocaceae</taxon>
        <taxon>Amazonocrinis</taxon>
        <taxon>Amazonocrinis nigriterrae</taxon>
    </lineage>
</organism>
<dbReference type="CDD" id="cd02980">
    <property type="entry name" value="TRX_Fd_family"/>
    <property type="match status" value="1"/>
</dbReference>
<evidence type="ECO:0000313" key="2">
    <source>
        <dbReference type="Proteomes" id="UP000632766"/>
    </source>
</evidence>
<dbReference type="InterPro" id="IPR036249">
    <property type="entry name" value="Thioredoxin-like_sf"/>
</dbReference>
<name>A0A8J7HTH9_9NOST</name>
<reference evidence="1 2" key="1">
    <citation type="journal article" date="2021" name="Int. J. Syst. Evol. Microbiol.">
        <title>Amazonocrinis nigriterrae gen. nov., sp. nov., Atlanticothrix silvestris gen. nov., sp. nov. and Dendronalium phyllosphericum gen. nov., sp. nov., nostocacean cyanobacteria from Brazilian environments.</title>
        <authorList>
            <person name="Alvarenga D.O."/>
            <person name="Andreote A.P.D."/>
            <person name="Branco L.H.Z."/>
            <person name="Delbaje E."/>
            <person name="Cruz R.B."/>
            <person name="Varani A.M."/>
            <person name="Fiore M.F."/>
        </authorList>
    </citation>
    <scope>NUCLEOTIDE SEQUENCE [LARGE SCALE GENOMIC DNA]</scope>
    <source>
        <strain evidence="1 2">CENA67</strain>
    </source>
</reference>
<sequence length="144" mass="15907">MKKLKKYIKRLIKSIIQRFSDNSQQPSPLNSHPSSVTIPTVSSRWGSGLVLVCSQCAKERSPSGSDQRGATASEDLQNWLKSRLKFEGLWGEFRVVSTSCLGVCPKGRVAVVLGNHAGGDNCQCLIVDPQSDRELLYSHIKHKI</sequence>
<dbReference type="EMBL" id="JAECZC010000010">
    <property type="protein sequence ID" value="MBH8562209.1"/>
    <property type="molecule type" value="Genomic_DNA"/>
</dbReference>
<evidence type="ECO:0000313" key="1">
    <source>
        <dbReference type="EMBL" id="MBH8562209.1"/>
    </source>
</evidence>
<dbReference type="RefSeq" id="WP_198124175.1">
    <property type="nucleotide sequence ID" value="NZ_JAECZC010000010.1"/>
</dbReference>
<dbReference type="Proteomes" id="UP000632766">
    <property type="component" value="Unassembled WGS sequence"/>
</dbReference>
<dbReference type="SUPFAM" id="SSF52833">
    <property type="entry name" value="Thioredoxin-like"/>
    <property type="match status" value="1"/>
</dbReference>
<accession>A0A8J7HTH9</accession>
<comment type="caution">
    <text evidence="1">The sequence shown here is derived from an EMBL/GenBank/DDBJ whole genome shotgun (WGS) entry which is preliminary data.</text>
</comment>
<keyword evidence="2" id="KW-1185">Reference proteome</keyword>
<proteinExistence type="predicted"/>
<protein>
    <submittedName>
        <fullName evidence="1">(2Fe-2S) ferredoxin domain-containing protein</fullName>
    </submittedName>
</protein>
<dbReference type="AlphaFoldDB" id="A0A8J7HTH9"/>